<dbReference type="AlphaFoldDB" id="A0A943Z2E9"/>
<proteinExistence type="predicted"/>
<name>A0A943Z2E9_9FIRM</name>
<dbReference type="Pfam" id="PF18495">
    <property type="entry name" value="VbhA"/>
    <property type="match status" value="1"/>
</dbReference>
<reference evidence="1" key="1">
    <citation type="submission" date="2021-02" db="EMBL/GenBank/DDBJ databases">
        <title>Infant gut strain persistence is associated with maternal origin, phylogeny, and functional potential including surface adhesion and iron acquisition.</title>
        <authorList>
            <person name="Lou Y.C."/>
        </authorList>
    </citation>
    <scope>NUCLEOTIDE SEQUENCE</scope>
    <source>
        <strain evidence="1">L3_101_000M1_dasL3_101_000M1_concoct_87</strain>
    </source>
</reference>
<evidence type="ECO:0000313" key="2">
    <source>
        <dbReference type="Proteomes" id="UP000759273"/>
    </source>
</evidence>
<evidence type="ECO:0000313" key="1">
    <source>
        <dbReference type="EMBL" id="MBS5332533.1"/>
    </source>
</evidence>
<sequence>MAPQKIAQRKRAMRVADAVNKIEGVPVRSYAIELSNAWSEGKITGAQMKEALLKSHMEMARRVK</sequence>
<dbReference type="InterPro" id="IPR033788">
    <property type="entry name" value="VbhA-like"/>
</dbReference>
<comment type="caution">
    <text evidence="1">The sequence shown here is derived from an EMBL/GenBank/DDBJ whole genome shotgun (WGS) entry which is preliminary data.</text>
</comment>
<dbReference type="InterPro" id="IPR041535">
    <property type="entry name" value="VbhA"/>
</dbReference>
<organism evidence="1 2">
    <name type="scientific">Subdoligranulum variabile</name>
    <dbReference type="NCBI Taxonomy" id="214851"/>
    <lineage>
        <taxon>Bacteria</taxon>
        <taxon>Bacillati</taxon>
        <taxon>Bacillota</taxon>
        <taxon>Clostridia</taxon>
        <taxon>Eubacteriales</taxon>
        <taxon>Oscillospiraceae</taxon>
        <taxon>Subdoligranulum</taxon>
    </lineage>
</organism>
<gene>
    <name evidence="1" type="ORF">KHY36_08405</name>
</gene>
<dbReference type="InterPro" id="IPR043038">
    <property type="entry name" value="VbhA_sf"/>
</dbReference>
<dbReference type="CDD" id="cd11586">
    <property type="entry name" value="VbhA_like"/>
    <property type="match status" value="1"/>
</dbReference>
<protein>
    <submittedName>
        <fullName evidence="1">Uncharacterized protein</fullName>
    </submittedName>
</protein>
<dbReference type="EMBL" id="JAGZGG010000018">
    <property type="protein sequence ID" value="MBS5332533.1"/>
    <property type="molecule type" value="Genomic_DNA"/>
</dbReference>
<dbReference type="Gene3D" id="1.10.8.1050">
    <property type="entry name" value="Antitoxin VbhA-like"/>
    <property type="match status" value="1"/>
</dbReference>
<accession>A0A943Z2E9</accession>
<dbReference type="Proteomes" id="UP000759273">
    <property type="component" value="Unassembled WGS sequence"/>
</dbReference>